<accession>A0ABW5PGF6</accession>
<evidence type="ECO:0000313" key="2">
    <source>
        <dbReference type="EMBL" id="MFD2613678.1"/>
    </source>
</evidence>
<dbReference type="EMBL" id="JBHUME010000008">
    <property type="protein sequence ID" value="MFD2613678.1"/>
    <property type="molecule type" value="Genomic_DNA"/>
</dbReference>
<name>A0ABW5PGF6_9BACL</name>
<dbReference type="PRINTS" id="PR00420">
    <property type="entry name" value="RNGMNOXGNASE"/>
</dbReference>
<dbReference type="Gene3D" id="3.50.50.60">
    <property type="entry name" value="FAD/NAD(P)-binding domain"/>
    <property type="match status" value="1"/>
</dbReference>
<proteinExistence type="predicted"/>
<dbReference type="GO" id="GO:0016491">
    <property type="term" value="F:oxidoreductase activity"/>
    <property type="evidence" value="ECO:0007669"/>
    <property type="project" value="UniProtKB-KW"/>
</dbReference>
<dbReference type="Proteomes" id="UP001597541">
    <property type="component" value="Unassembled WGS sequence"/>
</dbReference>
<dbReference type="SUPFAM" id="SSF51905">
    <property type="entry name" value="FAD/NAD(P)-binding domain"/>
    <property type="match status" value="1"/>
</dbReference>
<organism evidence="2 3">
    <name type="scientific">Paenibacillus gansuensis</name>
    <dbReference type="NCBI Taxonomy" id="306542"/>
    <lineage>
        <taxon>Bacteria</taxon>
        <taxon>Bacillati</taxon>
        <taxon>Bacillota</taxon>
        <taxon>Bacilli</taxon>
        <taxon>Bacillales</taxon>
        <taxon>Paenibacillaceae</taxon>
        <taxon>Paenibacillus</taxon>
    </lineage>
</organism>
<sequence length="385" mass="41915">MTGTPKPVYDVAIIGAGLAGSAASIALAAQGWNVLLADKTSFPRHKVCGEFLSPESRQMFNSLGMEEVLEARSPALMDKTVMFLPDGKELSIRLPNAAWGISRFTLDEMMHQKAAQTGVSLNINTAVTSIQDVGGGWELELKSADSPSSSIIQARAVLGAWGRNPYGKLSPPAAATAQTAVYVGIKAHYTGVSPQNAVELYFVPGGYIGLAPVEDGKYNAAALLTLKSFQEYGNTVEQVLDFLRSSHIPLKKRLRSAQLLKETACAVSPVRLDLKLQAWDRFPKLGDAAVMIPPLCGDGMAIAIRSAFLCASVTNDYLKGNINRREWETRYERDLKNQVSKPVRAGRLLQHAMNRPLTAQMLFSLGAGWPWLGEQAVKWTRLQKM</sequence>
<dbReference type="PANTHER" id="PTHR42685:SF22">
    <property type="entry name" value="CONDITIONED MEDIUM FACTOR RECEPTOR 1"/>
    <property type="match status" value="1"/>
</dbReference>
<dbReference type="InterPro" id="IPR002938">
    <property type="entry name" value="FAD-bd"/>
</dbReference>
<evidence type="ECO:0000313" key="3">
    <source>
        <dbReference type="Proteomes" id="UP001597541"/>
    </source>
</evidence>
<evidence type="ECO:0000259" key="1">
    <source>
        <dbReference type="Pfam" id="PF01494"/>
    </source>
</evidence>
<dbReference type="RefSeq" id="WP_377603709.1">
    <property type="nucleotide sequence ID" value="NZ_JBHUME010000008.1"/>
</dbReference>
<dbReference type="Pfam" id="PF01494">
    <property type="entry name" value="FAD_binding_3"/>
    <property type="match status" value="1"/>
</dbReference>
<dbReference type="InterPro" id="IPR050407">
    <property type="entry name" value="Geranylgeranyl_reductase"/>
</dbReference>
<dbReference type="InterPro" id="IPR036188">
    <property type="entry name" value="FAD/NAD-bd_sf"/>
</dbReference>
<comment type="caution">
    <text evidence="2">The sequence shown here is derived from an EMBL/GenBank/DDBJ whole genome shotgun (WGS) entry which is preliminary data.</text>
</comment>
<protein>
    <submittedName>
        <fullName evidence="2">NAD(P)/FAD-dependent oxidoreductase</fullName>
        <ecNumber evidence="2">1.-.-.-</ecNumber>
    </submittedName>
</protein>
<reference evidence="3" key="1">
    <citation type="journal article" date="2019" name="Int. J. Syst. Evol. Microbiol.">
        <title>The Global Catalogue of Microorganisms (GCM) 10K type strain sequencing project: providing services to taxonomists for standard genome sequencing and annotation.</title>
        <authorList>
            <consortium name="The Broad Institute Genomics Platform"/>
            <consortium name="The Broad Institute Genome Sequencing Center for Infectious Disease"/>
            <person name="Wu L."/>
            <person name="Ma J."/>
        </authorList>
    </citation>
    <scope>NUCLEOTIDE SEQUENCE [LARGE SCALE GENOMIC DNA]</scope>
    <source>
        <strain evidence="3">KCTC 3950</strain>
    </source>
</reference>
<keyword evidence="3" id="KW-1185">Reference proteome</keyword>
<dbReference type="PANTHER" id="PTHR42685">
    <property type="entry name" value="GERANYLGERANYL DIPHOSPHATE REDUCTASE"/>
    <property type="match status" value="1"/>
</dbReference>
<feature type="domain" description="FAD-binding" evidence="1">
    <location>
        <begin position="9"/>
        <end position="164"/>
    </location>
</feature>
<keyword evidence="2" id="KW-0560">Oxidoreductase</keyword>
<dbReference type="EC" id="1.-.-.-" evidence="2"/>
<gene>
    <name evidence="2" type="ORF">ACFSUF_14700</name>
</gene>